<feature type="compositionally biased region" description="Basic and acidic residues" evidence="2">
    <location>
        <begin position="409"/>
        <end position="424"/>
    </location>
</feature>
<dbReference type="STRING" id="5601.A0A0D2FW37"/>
<name>A0A0D2FW37_9EURO</name>
<sequence>MDLHTLLFYGLQQPKLHGGFDPQCDFIHFSSRVYTYRARAEACSSHITLYASTQLSGLSLHPSRLLRRMAHRIPNVSLARNFVLDPDLWKRFMEDEEITSDCLPPANEFPDMASAKSSSPKSPNVTLTASDQEQAIVYLFEQSIESILHDVLLDIHQEEKIARMQTAVVEIEQKAEKLLKADTDAEQQTADKSVETSAAVLKSGQVQLKGNPMKTVKHIRCPNCRLRRLLYPRVGYNSRPVPDPTEQYCKTEPMIIVDKHDVHGQRKKGVKVKGQLKNKKKKKDDPGSPAASENSDPLTPSSSMPAESFEFKEIDYPAAKCPNRESHLGDHWKSVNVFATHLNGSCFLKKDRAAGREANAKIGGTPRDSRANSPKPATNGGLKRKADDDEKSVGSGPTKNKKQKTAAGDVKKTDKKAPPSKLKEVNNIGDEGSPQRKEANGDAAQATPTKSLRDASSEPQIKLKLKTSAAAAAAGAGEGSARKKPSKASKK</sequence>
<evidence type="ECO:0000256" key="1">
    <source>
        <dbReference type="SAM" id="Coils"/>
    </source>
</evidence>
<evidence type="ECO:0000256" key="2">
    <source>
        <dbReference type="SAM" id="MobiDB-lite"/>
    </source>
</evidence>
<evidence type="ECO:0000313" key="3">
    <source>
        <dbReference type="EMBL" id="KIW70705.1"/>
    </source>
</evidence>
<proteinExistence type="predicted"/>
<feature type="region of interest" description="Disordered" evidence="2">
    <location>
        <begin position="103"/>
        <end position="126"/>
    </location>
</feature>
<feature type="region of interest" description="Disordered" evidence="2">
    <location>
        <begin position="357"/>
        <end position="491"/>
    </location>
</feature>
<keyword evidence="4" id="KW-1185">Reference proteome</keyword>
<organism evidence="3 4">
    <name type="scientific">Phialophora macrospora</name>
    <dbReference type="NCBI Taxonomy" id="1851006"/>
    <lineage>
        <taxon>Eukaryota</taxon>
        <taxon>Fungi</taxon>
        <taxon>Dikarya</taxon>
        <taxon>Ascomycota</taxon>
        <taxon>Pezizomycotina</taxon>
        <taxon>Eurotiomycetes</taxon>
        <taxon>Chaetothyriomycetidae</taxon>
        <taxon>Chaetothyriales</taxon>
        <taxon>Herpotrichiellaceae</taxon>
        <taxon>Phialophora</taxon>
    </lineage>
</organism>
<feature type="coiled-coil region" evidence="1">
    <location>
        <begin position="161"/>
        <end position="188"/>
    </location>
</feature>
<evidence type="ECO:0000313" key="4">
    <source>
        <dbReference type="Proteomes" id="UP000054266"/>
    </source>
</evidence>
<feature type="compositionally biased region" description="Basic residues" evidence="2">
    <location>
        <begin position="265"/>
        <end position="282"/>
    </location>
</feature>
<gene>
    <name evidence="3" type="ORF">PV04_02950</name>
</gene>
<dbReference type="AlphaFoldDB" id="A0A0D2FW37"/>
<dbReference type="EMBL" id="KN846957">
    <property type="protein sequence ID" value="KIW70705.1"/>
    <property type="molecule type" value="Genomic_DNA"/>
</dbReference>
<reference evidence="3 4" key="1">
    <citation type="submission" date="2015-01" db="EMBL/GenBank/DDBJ databases">
        <title>The Genome Sequence of Capronia semiimmersa CBS27337.</title>
        <authorList>
            <consortium name="The Broad Institute Genomics Platform"/>
            <person name="Cuomo C."/>
            <person name="de Hoog S."/>
            <person name="Gorbushina A."/>
            <person name="Stielow B."/>
            <person name="Teixiera M."/>
            <person name="Abouelleil A."/>
            <person name="Chapman S.B."/>
            <person name="Priest M."/>
            <person name="Young S.K."/>
            <person name="Wortman J."/>
            <person name="Nusbaum C."/>
            <person name="Birren B."/>
        </authorList>
    </citation>
    <scope>NUCLEOTIDE SEQUENCE [LARGE SCALE GENOMIC DNA]</scope>
    <source>
        <strain evidence="3 4">CBS 27337</strain>
    </source>
</reference>
<feature type="compositionally biased region" description="Polar residues" evidence="2">
    <location>
        <begin position="291"/>
        <end position="305"/>
    </location>
</feature>
<feature type="compositionally biased region" description="Basic residues" evidence="2">
    <location>
        <begin position="482"/>
        <end position="491"/>
    </location>
</feature>
<accession>A0A0D2FW37</accession>
<protein>
    <submittedName>
        <fullName evidence="3">Uncharacterized protein</fullName>
    </submittedName>
</protein>
<feature type="region of interest" description="Disordered" evidence="2">
    <location>
        <begin position="259"/>
        <end position="305"/>
    </location>
</feature>
<dbReference type="Proteomes" id="UP000054266">
    <property type="component" value="Unassembled WGS sequence"/>
</dbReference>
<feature type="compositionally biased region" description="Low complexity" evidence="2">
    <location>
        <begin position="113"/>
        <end position="123"/>
    </location>
</feature>
<keyword evidence="1" id="KW-0175">Coiled coil</keyword>